<dbReference type="AlphaFoldDB" id="A0A183JIE7"/>
<dbReference type="WBParaSite" id="SCUD_0000247001-mRNA-1">
    <property type="protein sequence ID" value="SCUD_0000247001-mRNA-1"/>
    <property type="gene ID" value="SCUD_0000247001"/>
</dbReference>
<organism evidence="5">
    <name type="scientific">Schistosoma curassoni</name>
    <dbReference type="NCBI Taxonomy" id="6186"/>
    <lineage>
        <taxon>Eukaryota</taxon>
        <taxon>Metazoa</taxon>
        <taxon>Spiralia</taxon>
        <taxon>Lophotrochozoa</taxon>
        <taxon>Platyhelminthes</taxon>
        <taxon>Trematoda</taxon>
        <taxon>Digenea</taxon>
        <taxon>Strigeidida</taxon>
        <taxon>Schistosomatoidea</taxon>
        <taxon>Schistosomatidae</taxon>
        <taxon>Schistosoma</taxon>
    </lineage>
</organism>
<accession>A0A183JIE7</accession>
<dbReference type="Proteomes" id="UP000279833">
    <property type="component" value="Unassembled WGS sequence"/>
</dbReference>
<sequence length="322" mass="36965">MNSPAKCAMFIDYLFSHKRDPTWTLFHIVNQYFQRSMASSKELFKDEKRVCLEIFTTFLHEKSPLRLDVRTPVVLKSFDFNECSKLFNVIDQQCVNQIEVQVSKLAEAINLGMDTWCLSEPIDFVLFRNKEEELACFESRLSSYLDALHQLFTGSCTDNPIALSICRLPNTSGSVTYEQITQAITTCLVTAHRYYSMSQISSADYPETRDSGHSIRHSLFARSFENLTTSALGLGSVSGSIGSGLSSAGSHLWTKLTPYCAKSKQKSHSLLNRKSKVSNMLIITNVCYYYFYFFISLWLLFFINFLTLKRNRDLMFSFMYLN</sequence>
<reference evidence="3 4" key="2">
    <citation type="submission" date="2018-11" db="EMBL/GenBank/DDBJ databases">
        <authorList>
            <consortium name="Pathogen Informatics"/>
        </authorList>
    </citation>
    <scope>NUCLEOTIDE SEQUENCE [LARGE SCALE GENOMIC DNA]</scope>
    <source>
        <strain evidence="3">Dakar</strain>
        <strain evidence="4">Dakar, Senegal</strain>
    </source>
</reference>
<feature type="transmembrane region" description="Helical" evidence="1">
    <location>
        <begin position="288"/>
        <end position="308"/>
    </location>
</feature>
<evidence type="ECO:0000313" key="3">
    <source>
        <dbReference type="EMBL" id="VDO74778.1"/>
    </source>
</evidence>
<evidence type="ECO:0000256" key="1">
    <source>
        <dbReference type="SAM" id="Phobius"/>
    </source>
</evidence>
<evidence type="ECO:0000313" key="4">
    <source>
        <dbReference type="Proteomes" id="UP000279833"/>
    </source>
</evidence>
<protein>
    <submittedName>
        <fullName evidence="5">RGS-like domain-containing protein</fullName>
    </submittedName>
</protein>
<evidence type="ECO:0000313" key="5">
    <source>
        <dbReference type="WBParaSite" id="SCUD_0000247001-mRNA-1"/>
    </source>
</evidence>
<reference evidence="5" key="1">
    <citation type="submission" date="2016-06" db="UniProtKB">
        <authorList>
            <consortium name="WormBaseParasite"/>
        </authorList>
    </citation>
    <scope>IDENTIFICATION</scope>
</reference>
<dbReference type="STRING" id="6186.A0A183JIE7"/>
<keyword evidence="1" id="KW-0472">Membrane</keyword>
<dbReference type="InterPro" id="IPR036305">
    <property type="entry name" value="RGS_sf"/>
</dbReference>
<keyword evidence="1" id="KW-1133">Transmembrane helix</keyword>
<proteinExistence type="predicted"/>
<feature type="domain" description="Regulator of G protein signalling-like" evidence="2">
    <location>
        <begin position="3"/>
        <end position="75"/>
    </location>
</feature>
<dbReference type="GO" id="GO:0005737">
    <property type="term" value="C:cytoplasm"/>
    <property type="evidence" value="ECO:0007669"/>
    <property type="project" value="InterPro"/>
</dbReference>
<dbReference type="Pfam" id="PF09128">
    <property type="entry name" value="RGS-like"/>
    <property type="match status" value="1"/>
</dbReference>
<dbReference type="InterPro" id="IPR044926">
    <property type="entry name" value="RGS_subdomain_2"/>
</dbReference>
<dbReference type="Gene3D" id="1.10.167.10">
    <property type="entry name" value="Regulator of G-protein Signalling 4, domain 2"/>
    <property type="match status" value="1"/>
</dbReference>
<gene>
    <name evidence="3" type="ORF">SCUD_LOCUS2471</name>
</gene>
<dbReference type="GO" id="GO:0005085">
    <property type="term" value="F:guanyl-nucleotide exchange factor activity"/>
    <property type="evidence" value="ECO:0007669"/>
    <property type="project" value="InterPro"/>
</dbReference>
<name>A0A183JIE7_9TREM</name>
<dbReference type="SUPFAM" id="SSF48097">
    <property type="entry name" value="Regulator of G-protein signaling, RGS"/>
    <property type="match status" value="1"/>
</dbReference>
<evidence type="ECO:0000259" key="2">
    <source>
        <dbReference type="Pfam" id="PF09128"/>
    </source>
</evidence>
<keyword evidence="4" id="KW-1185">Reference proteome</keyword>
<keyword evidence="1" id="KW-0812">Transmembrane</keyword>
<dbReference type="InterPro" id="IPR015212">
    <property type="entry name" value="RGS-like_dom"/>
</dbReference>
<dbReference type="EMBL" id="UZAK01002409">
    <property type="protein sequence ID" value="VDO74778.1"/>
    <property type="molecule type" value="Genomic_DNA"/>
</dbReference>